<dbReference type="Proteomes" id="UP000239648">
    <property type="component" value="Unassembled WGS sequence"/>
</dbReference>
<proteinExistence type="predicted"/>
<keyword evidence="4" id="KW-1185">Reference proteome</keyword>
<evidence type="ECO:0000313" key="2">
    <source>
        <dbReference type="EMBL" id="PPK50003.1"/>
    </source>
</evidence>
<dbReference type="AlphaFoldDB" id="A0A2S6G1L5"/>
<sequence length="76" mass="9220">MNNESHEFTREFDIALNPARWVRPILLPALFGITPEMARKYRERGLWLEGKHWRFDPIKRVVYCPAEIEKWMEGEF</sequence>
<comment type="caution">
    <text evidence="2">The sequence shown here is derived from an EMBL/GenBank/DDBJ whole genome shotgun (WGS) entry which is preliminary data.</text>
</comment>
<protein>
    <submittedName>
        <fullName evidence="1 2">Excisionase DUF1233</fullName>
    </submittedName>
</protein>
<dbReference type="EMBL" id="PTIT01000085">
    <property type="protein sequence ID" value="PPK48359.1"/>
    <property type="molecule type" value="Genomic_DNA"/>
</dbReference>
<reference evidence="1 4" key="1">
    <citation type="submission" date="2018-02" db="EMBL/GenBank/DDBJ databases">
        <title>Deep subsurface shale carbon reservoir microbial communities from Ohio and West Virginia, USA.</title>
        <authorList>
            <person name="Wrighton K."/>
        </authorList>
    </citation>
    <scope>NUCLEOTIDE SEQUENCE [LARGE SCALE GENOMIC DNA]</scope>
    <source>
        <strain evidence="1 4">UTICA-S1B6</strain>
    </source>
</reference>
<reference evidence="2 3" key="2">
    <citation type="submission" date="2018-02" db="EMBL/GenBank/DDBJ databases">
        <title>Subsurface microbial communities from deep shales in Ohio and West Virginia, USA.</title>
        <authorList>
            <person name="Wrighton K."/>
        </authorList>
    </citation>
    <scope>NUCLEOTIDE SEQUENCE [LARGE SCALE GENOMIC DNA]</scope>
    <source>
        <strain evidence="2 3">UTICA-S1B9</strain>
    </source>
</reference>
<dbReference type="Gene3D" id="1.10.1660.60">
    <property type="entry name" value="Putative excisionased domain DUF1233"/>
    <property type="match status" value="1"/>
</dbReference>
<organism evidence="2 3">
    <name type="scientific">Marinobacter persicus</name>
    <dbReference type="NCBI Taxonomy" id="930118"/>
    <lineage>
        <taxon>Bacteria</taxon>
        <taxon>Pseudomonadati</taxon>
        <taxon>Pseudomonadota</taxon>
        <taxon>Gammaproteobacteria</taxon>
        <taxon>Pseudomonadales</taxon>
        <taxon>Marinobacteraceae</taxon>
        <taxon>Marinobacter</taxon>
    </lineage>
</organism>
<gene>
    <name evidence="2" type="ORF">B0H24_10882</name>
    <name evidence="1" type="ORF">BY455_1852</name>
</gene>
<dbReference type="EMBL" id="PTIU01000088">
    <property type="protein sequence ID" value="PPK50003.1"/>
    <property type="molecule type" value="Genomic_DNA"/>
</dbReference>
<accession>A0A2S6G1L5</accession>
<dbReference type="Proteomes" id="UP000239446">
    <property type="component" value="Unassembled WGS sequence"/>
</dbReference>
<dbReference type="OrthoDB" id="8779418at2"/>
<evidence type="ECO:0000313" key="1">
    <source>
        <dbReference type="EMBL" id="PPK48359.1"/>
    </source>
</evidence>
<dbReference type="InterPro" id="IPR038146">
    <property type="entry name" value="933W_put_Xis_sf"/>
</dbReference>
<evidence type="ECO:0000313" key="3">
    <source>
        <dbReference type="Proteomes" id="UP000239446"/>
    </source>
</evidence>
<evidence type="ECO:0000313" key="4">
    <source>
        <dbReference type="Proteomes" id="UP000239648"/>
    </source>
</evidence>
<name>A0A2S6G1L5_9GAMM</name>
<dbReference type="RefSeq" id="WP_104417675.1">
    <property type="nucleotide sequence ID" value="NZ_PTIT01000085.1"/>
</dbReference>